<reference evidence="1 2" key="2">
    <citation type="journal article" date="2022" name="Mol. Ecol. Resour.">
        <title>The genomes of chicory, endive, great burdock and yacon provide insights into Asteraceae paleo-polyploidization history and plant inulin production.</title>
        <authorList>
            <person name="Fan W."/>
            <person name="Wang S."/>
            <person name="Wang H."/>
            <person name="Wang A."/>
            <person name="Jiang F."/>
            <person name="Liu H."/>
            <person name="Zhao H."/>
            <person name="Xu D."/>
            <person name="Zhang Y."/>
        </authorList>
    </citation>
    <scope>NUCLEOTIDE SEQUENCE [LARGE SCALE GENOMIC DNA]</scope>
    <source>
        <strain evidence="2">cv. Niubang</strain>
    </source>
</reference>
<comment type="caution">
    <text evidence="1">The sequence shown here is derived from an EMBL/GenBank/DDBJ whole genome shotgun (WGS) entry which is preliminary data.</text>
</comment>
<keyword evidence="2" id="KW-1185">Reference proteome</keyword>
<evidence type="ECO:0000313" key="1">
    <source>
        <dbReference type="EMBL" id="KAI3772672.1"/>
    </source>
</evidence>
<proteinExistence type="predicted"/>
<accession>A0ACB9FNK1</accession>
<organism evidence="1 2">
    <name type="scientific">Arctium lappa</name>
    <name type="common">Greater burdock</name>
    <name type="synonym">Lappa major</name>
    <dbReference type="NCBI Taxonomy" id="4217"/>
    <lineage>
        <taxon>Eukaryota</taxon>
        <taxon>Viridiplantae</taxon>
        <taxon>Streptophyta</taxon>
        <taxon>Embryophyta</taxon>
        <taxon>Tracheophyta</taxon>
        <taxon>Spermatophyta</taxon>
        <taxon>Magnoliopsida</taxon>
        <taxon>eudicotyledons</taxon>
        <taxon>Gunneridae</taxon>
        <taxon>Pentapetalae</taxon>
        <taxon>asterids</taxon>
        <taxon>campanulids</taxon>
        <taxon>Asterales</taxon>
        <taxon>Asteraceae</taxon>
        <taxon>Carduoideae</taxon>
        <taxon>Cardueae</taxon>
        <taxon>Arctiinae</taxon>
        <taxon>Arctium</taxon>
    </lineage>
</organism>
<sequence length="278" mass="30769">MANLDRLSLIFVSLLGLLFSFVVICNADEDERHTERLHFGYIEDGSGPSKWGSLKPEWKTCSSGVGQSPIDVGCKTAQVKPDDLKATYKLAPARLVNRDHAIAVEWQEDAGGIEINGVSYKLIQCHWHTPSEHTLDGTRYDAELHLVHKSDGNRLAVIASLHKIGESDPFIGHLADKIKMLSPGGVDLGKISASAIKFGSIKNYRYIGSLTTPPCDEDVIWTIGDKIRPVAADQLQILKKALKPEFDENARPLQGLGERQVWQFELPGDPIVPEKKRK</sequence>
<name>A0ACB9FNK1_ARCLA</name>
<protein>
    <submittedName>
        <fullName evidence="1">Uncharacterized protein</fullName>
    </submittedName>
</protein>
<evidence type="ECO:0000313" key="2">
    <source>
        <dbReference type="Proteomes" id="UP001055879"/>
    </source>
</evidence>
<dbReference type="EMBL" id="CM042047">
    <property type="protein sequence ID" value="KAI3772672.1"/>
    <property type="molecule type" value="Genomic_DNA"/>
</dbReference>
<reference evidence="2" key="1">
    <citation type="journal article" date="2022" name="Mol. Ecol. Resour.">
        <title>The genomes of chicory, endive, great burdock and yacon provide insights into Asteraceae palaeo-polyploidization history and plant inulin production.</title>
        <authorList>
            <person name="Fan W."/>
            <person name="Wang S."/>
            <person name="Wang H."/>
            <person name="Wang A."/>
            <person name="Jiang F."/>
            <person name="Liu H."/>
            <person name="Zhao H."/>
            <person name="Xu D."/>
            <person name="Zhang Y."/>
        </authorList>
    </citation>
    <scope>NUCLEOTIDE SEQUENCE [LARGE SCALE GENOMIC DNA]</scope>
    <source>
        <strain evidence="2">cv. Niubang</strain>
    </source>
</reference>
<dbReference type="Proteomes" id="UP001055879">
    <property type="component" value="Linkage Group LG01"/>
</dbReference>
<gene>
    <name evidence="1" type="ORF">L6452_03863</name>
</gene>